<keyword evidence="3" id="KW-1003">Cell membrane</keyword>
<name>A0A1E3GZC9_9HYPH</name>
<dbReference type="PATRIC" id="fig|1439726.3.peg.3479"/>
<keyword evidence="4 7" id="KW-0812">Transmembrane</keyword>
<dbReference type="GO" id="GO:0055085">
    <property type="term" value="P:transmembrane transport"/>
    <property type="evidence" value="ECO:0007669"/>
    <property type="project" value="InterPro"/>
</dbReference>
<dbReference type="SUPFAM" id="SSF161098">
    <property type="entry name" value="MetI-like"/>
    <property type="match status" value="1"/>
</dbReference>
<evidence type="ECO:0000256" key="2">
    <source>
        <dbReference type="ARBA" id="ARBA00022448"/>
    </source>
</evidence>
<evidence type="ECO:0000256" key="4">
    <source>
        <dbReference type="ARBA" id="ARBA00022692"/>
    </source>
</evidence>
<dbReference type="Gene3D" id="1.10.3720.10">
    <property type="entry name" value="MetI-like"/>
    <property type="match status" value="1"/>
</dbReference>
<dbReference type="Pfam" id="PF00528">
    <property type="entry name" value="BPD_transp_1"/>
    <property type="match status" value="1"/>
</dbReference>
<gene>
    <name evidence="9" type="primary">ssuC_5</name>
    <name evidence="9" type="ORF">A6302_03311</name>
</gene>
<dbReference type="EMBL" id="MCRJ01000093">
    <property type="protein sequence ID" value="ODN69403.1"/>
    <property type="molecule type" value="Genomic_DNA"/>
</dbReference>
<dbReference type="InterPro" id="IPR000515">
    <property type="entry name" value="MetI-like"/>
</dbReference>
<feature type="transmembrane region" description="Helical" evidence="7">
    <location>
        <begin position="162"/>
        <end position="183"/>
    </location>
</feature>
<keyword evidence="2 7" id="KW-0813">Transport</keyword>
<dbReference type="PANTHER" id="PTHR30151">
    <property type="entry name" value="ALKANE SULFONATE ABC TRANSPORTER-RELATED, MEMBRANE SUBUNIT"/>
    <property type="match status" value="1"/>
</dbReference>
<evidence type="ECO:0000313" key="10">
    <source>
        <dbReference type="Proteomes" id="UP000094622"/>
    </source>
</evidence>
<dbReference type="GO" id="GO:0005886">
    <property type="term" value="C:plasma membrane"/>
    <property type="evidence" value="ECO:0007669"/>
    <property type="project" value="UniProtKB-SubCell"/>
</dbReference>
<evidence type="ECO:0000256" key="3">
    <source>
        <dbReference type="ARBA" id="ARBA00022475"/>
    </source>
</evidence>
<dbReference type="AlphaFoldDB" id="A0A1E3GZC9"/>
<feature type="transmembrane region" description="Helical" evidence="7">
    <location>
        <begin position="64"/>
        <end position="84"/>
    </location>
</feature>
<evidence type="ECO:0000313" key="9">
    <source>
        <dbReference type="EMBL" id="ODN69403.1"/>
    </source>
</evidence>
<reference evidence="9 10" key="1">
    <citation type="submission" date="2016-07" db="EMBL/GenBank/DDBJ databases">
        <title>Draft Genome Sequence of Methylobrevis pamukkalensis PK2.</title>
        <authorList>
            <person name="Vasilenko O.V."/>
            <person name="Doronina N.V."/>
            <person name="Shmareva M.N."/>
            <person name="Tarlachkov S.V."/>
            <person name="Mustakhimov I."/>
            <person name="Trotsenko Y.A."/>
        </authorList>
    </citation>
    <scope>NUCLEOTIDE SEQUENCE [LARGE SCALE GENOMIC DNA]</scope>
    <source>
        <strain evidence="9 10">PK2</strain>
    </source>
</reference>
<dbReference type="Proteomes" id="UP000094622">
    <property type="component" value="Unassembled WGS sequence"/>
</dbReference>
<evidence type="ECO:0000256" key="1">
    <source>
        <dbReference type="ARBA" id="ARBA00004651"/>
    </source>
</evidence>
<comment type="similarity">
    <text evidence="7">Belongs to the binding-protein-dependent transport system permease family.</text>
</comment>
<evidence type="ECO:0000256" key="7">
    <source>
        <dbReference type="RuleBase" id="RU363032"/>
    </source>
</evidence>
<evidence type="ECO:0000256" key="5">
    <source>
        <dbReference type="ARBA" id="ARBA00022989"/>
    </source>
</evidence>
<comment type="subcellular location">
    <subcellularLocation>
        <location evidence="1 7">Cell membrane</location>
        <topology evidence="1 7">Multi-pass membrane protein</topology>
    </subcellularLocation>
</comment>
<dbReference type="PROSITE" id="PS50928">
    <property type="entry name" value="ABC_TM1"/>
    <property type="match status" value="1"/>
</dbReference>
<protein>
    <submittedName>
        <fullName evidence="9">Putative aliphatic sulfonates transport permease protein SsuC</fullName>
    </submittedName>
</protein>
<accession>A0A1E3GZC9</accession>
<dbReference type="RefSeq" id="WP_245294081.1">
    <property type="nucleotide sequence ID" value="NZ_MCRJ01000093.1"/>
</dbReference>
<organism evidence="9 10">
    <name type="scientific">Methylobrevis pamukkalensis</name>
    <dbReference type="NCBI Taxonomy" id="1439726"/>
    <lineage>
        <taxon>Bacteria</taxon>
        <taxon>Pseudomonadati</taxon>
        <taxon>Pseudomonadota</taxon>
        <taxon>Alphaproteobacteria</taxon>
        <taxon>Hyphomicrobiales</taxon>
        <taxon>Pleomorphomonadaceae</taxon>
        <taxon>Methylobrevis</taxon>
    </lineage>
</organism>
<proteinExistence type="inferred from homology"/>
<keyword evidence="6 7" id="KW-0472">Membrane</keyword>
<dbReference type="PANTHER" id="PTHR30151:SF41">
    <property type="entry name" value="ABC TRANSPORTER PERMEASE PROTEIN"/>
    <property type="match status" value="1"/>
</dbReference>
<feature type="domain" description="ABC transmembrane type-1" evidence="8">
    <location>
        <begin position="52"/>
        <end position="186"/>
    </location>
</feature>
<dbReference type="CDD" id="cd06261">
    <property type="entry name" value="TM_PBP2"/>
    <property type="match status" value="1"/>
</dbReference>
<sequence length="186" mass="19964">MTARGFLRSPAMALLVVALAWAVLVPALGVPRRILPPLEVVLMDGWKIAPALIAGFLRTLTETLLGFALGAAFGFLCGTGFSYVRFLERALFPIFIASQTVPVIAFGAVVVISFGNTILAKVVIAFYLTFFPVTVNTLRGLKAADPQKIALMRSFGASRWQMFRTYALPSALPTIFVGLKLGIASA</sequence>
<keyword evidence="10" id="KW-1185">Reference proteome</keyword>
<comment type="caution">
    <text evidence="9">The sequence shown here is derived from an EMBL/GenBank/DDBJ whole genome shotgun (WGS) entry which is preliminary data.</text>
</comment>
<feature type="transmembrane region" description="Helical" evidence="7">
    <location>
        <begin position="91"/>
        <end position="112"/>
    </location>
</feature>
<feature type="transmembrane region" description="Helical" evidence="7">
    <location>
        <begin position="118"/>
        <end position="141"/>
    </location>
</feature>
<dbReference type="InterPro" id="IPR035906">
    <property type="entry name" value="MetI-like_sf"/>
</dbReference>
<evidence type="ECO:0000256" key="6">
    <source>
        <dbReference type="ARBA" id="ARBA00023136"/>
    </source>
</evidence>
<evidence type="ECO:0000259" key="8">
    <source>
        <dbReference type="PROSITE" id="PS50928"/>
    </source>
</evidence>
<keyword evidence="5 7" id="KW-1133">Transmembrane helix</keyword>